<dbReference type="InterPro" id="IPR020904">
    <property type="entry name" value="Sc_DH/Rdtase_CS"/>
</dbReference>
<sequence length="260" mass="27421">MSKRPEGWLEGKVAVVTGAANGMGRATAVLFAQEGAKVVLGDVDKKGGQNAVEEIKDRGGEAAFVACDVSKEAEVIRLIGTAKRKYGGLNTIFNNAGIEQPVTPSHEVSEELFDRVIAINLKGTFFGCKHAIPLLRQAGGGTIVNNSSVSAFANVGGNISYGASKGAIMSLTRILAIEYARENIRVNAICPGVIDTPMNQRNLEKAADPDAVREKWMAVTPLGRMGTPEEVARTVLYLASEMSSFTTGIGLLIDGGRVAT</sequence>
<dbReference type="RefSeq" id="WP_119339872.1">
    <property type="nucleotide sequence ID" value="NZ_BJXL01000014.1"/>
</dbReference>
<dbReference type="Proteomes" id="UP000321197">
    <property type="component" value="Unassembled WGS sequence"/>
</dbReference>
<reference evidence="3 4" key="1">
    <citation type="submission" date="2019-07" db="EMBL/GenBank/DDBJ databases">
        <title>Whole genome shotgun sequence of Meiothermus hypogaeus NBRC 106114.</title>
        <authorList>
            <person name="Hosoyama A."/>
            <person name="Uohara A."/>
            <person name="Ohji S."/>
            <person name="Ichikawa N."/>
        </authorList>
    </citation>
    <scope>NUCLEOTIDE SEQUENCE [LARGE SCALE GENOMIC DNA]</scope>
    <source>
        <strain evidence="3 4">NBRC 106114</strain>
    </source>
</reference>
<dbReference type="PANTHER" id="PTHR24321">
    <property type="entry name" value="DEHYDROGENASES, SHORT CHAIN"/>
    <property type="match status" value="1"/>
</dbReference>
<dbReference type="FunFam" id="3.40.50.720:FF:000084">
    <property type="entry name" value="Short-chain dehydrogenase reductase"/>
    <property type="match status" value="1"/>
</dbReference>
<keyword evidence="2" id="KW-0560">Oxidoreductase</keyword>
<comment type="similarity">
    <text evidence="1">Belongs to the short-chain dehydrogenases/reductases (SDR) family.</text>
</comment>
<proteinExistence type="inferred from homology"/>
<dbReference type="NCBIfam" id="NF005559">
    <property type="entry name" value="PRK07231.1"/>
    <property type="match status" value="1"/>
</dbReference>
<dbReference type="InterPro" id="IPR036291">
    <property type="entry name" value="NAD(P)-bd_dom_sf"/>
</dbReference>
<evidence type="ECO:0000313" key="3">
    <source>
        <dbReference type="EMBL" id="GEM82561.1"/>
    </source>
</evidence>
<dbReference type="CDD" id="cd05233">
    <property type="entry name" value="SDR_c"/>
    <property type="match status" value="1"/>
</dbReference>
<dbReference type="OrthoDB" id="9803333at2"/>
<organism evidence="3 4">
    <name type="scientific">Meiothermus hypogaeus NBRC 106114</name>
    <dbReference type="NCBI Taxonomy" id="1227553"/>
    <lineage>
        <taxon>Bacteria</taxon>
        <taxon>Thermotogati</taxon>
        <taxon>Deinococcota</taxon>
        <taxon>Deinococci</taxon>
        <taxon>Thermales</taxon>
        <taxon>Thermaceae</taxon>
        <taxon>Meiothermus</taxon>
    </lineage>
</organism>
<evidence type="ECO:0000256" key="1">
    <source>
        <dbReference type="ARBA" id="ARBA00006484"/>
    </source>
</evidence>
<dbReference type="PANTHER" id="PTHR24321:SF8">
    <property type="entry name" value="ESTRADIOL 17-BETA-DEHYDROGENASE 8-RELATED"/>
    <property type="match status" value="1"/>
</dbReference>
<dbReference type="PRINTS" id="PR00081">
    <property type="entry name" value="GDHRDH"/>
</dbReference>
<evidence type="ECO:0000313" key="4">
    <source>
        <dbReference type="Proteomes" id="UP000321197"/>
    </source>
</evidence>
<protein>
    <submittedName>
        <fullName evidence="3">Short chain dehydrogenase</fullName>
    </submittedName>
</protein>
<evidence type="ECO:0000256" key="2">
    <source>
        <dbReference type="ARBA" id="ARBA00023002"/>
    </source>
</evidence>
<dbReference type="EMBL" id="BJXL01000014">
    <property type="protein sequence ID" value="GEM82561.1"/>
    <property type="molecule type" value="Genomic_DNA"/>
</dbReference>
<comment type="caution">
    <text evidence="3">The sequence shown here is derived from an EMBL/GenBank/DDBJ whole genome shotgun (WGS) entry which is preliminary data.</text>
</comment>
<dbReference type="GO" id="GO:0016491">
    <property type="term" value="F:oxidoreductase activity"/>
    <property type="evidence" value="ECO:0007669"/>
    <property type="project" value="UniProtKB-KW"/>
</dbReference>
<dbReference type="InterPro" id="IPR002347">
    <property type="entry name" value="SDR_fam"/>
</dbReference>
<name>A0A511QYU4_9DEIN</name>
<accession>A0A511QYU4</accession>
<gene>
    <name evidence="3" type="ORF">MHY01S_07270</name>
</gene>
<dbReference type="PRINTS" id="PR00080">
    <property type="entry name" value="SDRFAMILY"/>
</dbReference>
<dbReference type="Gene3D" id="3.40.50.720">
    <property type="entry name" value="NAD(P)-binding Rossmann-like Domain"/>
    <property type="match status" value="1"/>
</dbReference>
<dbReference type="AlphaFoldDB" id="A0A511QYU4"/>
<dbReference type="PROSITE" id="PS00061">
    <property type="entry name" value="ADH_SHORT"/>
    <property type="match status" value="1"/>
</dbReference>
<dbReference type="Pfam" id="PF13561">
    <property type="entry name" value="adh_short_C2"/>
    <property type="match status" value="1"/>
</dbReference>
<dbReference type="SUPFAM" id="SSF51735">
    <property type="entry name" value="NAD(P)-binding Rossmann-fold domains"/>
    <property type="match status" value="1"/>
</dbReference>